<evidence type="ECO:0000256" key="3">
    <source>
        <dbReference type="ARBA" id="ARBA00023125"/>
    </source>
</evidence>
<dbReference type="Gene3D" id="3.40.190.290">
    <property type="match status" value="1"/>
</dbReference>
<dbReference type="GO" id="GO:0003700">
    <property type="term" value="F:DNA-binding transcription factor activity"/>
    <property type="evidence" value="ECO:0007669"/>
    <property type="project" value="InterPro"/>
</dbReference>
<evidence type="ECO:0000259" key="5">
    <source>
        <dbReference type="PROSITE" id="PS50931"/>
    </source>
</evidence>
<dbReference type="SUPFAM" id="SSF46785">
    <property type="entry name" value="Winged helix' DNA-binding domain"/>
    <property type="match status" value="1"/>
</dbReference>
<dbReference type="AlphaFoldDB" id="A0A0M6ZSL6"/>
<evidence type="ECO:0000256" key="1">
    <source>
        <dbReference type="ARBA" id="ARBA00009437"/>
    </source>
</evidence>
<dbReference type="PANTHER" id="PTHR30537:SF5">
    <property type="entry name" value="HTH-TYPE TRANSCRIPTIONAL ACTIVATOR TTDR-RELATED"/>
    <property type="match status" value="1"/>
</dbReference>
<dbReference type="OrthoDB" id="9813056at2"/>
<dbReference type="Pfam" id="PF03466">
    <property type="entry name" value="LysR_substrate"/>
    <property type="match status" value="1"/>
</dbReference>
<keyword evidence="3" id="KW-0238">DNA-binding</keyword>
<evidence type="ECO:0000313" key="7">
    <source>
        <dbReference type="Proteomes" id="UP000049983"/>
    </source>
</evidence>
<keyword evidence="7" id="KW-1185">Reference proteome</keyword>
<dbReference type="InterPro" id="IPR058163">
    <property type="entry name" value="LysR-type_TF_proteobact-type"/>
</dbReference>
<keyword evidence="2" id="KW-0805">Transcription regulation</keyword>
<evidence type="ECO:0000256" key="2">
    <source>
        <dbReference type="ARBA" id="ARBA00023015"/>
    </source>
</evidence>
<dbReference type="PANTHER" id="PTHR30537">
    <property type="entry name" value="HTH-TYPE TRANSCRIPTIONAL REGULATOR"/>
    <property type="match status" value="1"/>
</dbReference>
<gene>
    <name evidence="6" type="primary">dmlR_3</name>
    <name evidence="6" type="ORF">LA5096_00417</name>
</gene>
<dbReference type="GO" id="GO:0003677">
    <property type="term" value="F:DNA binding"/>
    <property type="evidence" value="ECO:0007669"/>
    <property type="project" value="UniProtKB-KW"/>
</dbReference>
<organism evidence="6 7">
    <name type="scientific">Roseibium album</name>
    <dbReference type="NCBI Taxonomy" id="311410"/>
    <lineage>
        <taxon>Bacteria</taxon>
        <taxon>Pseudomonadati</taxon>
        <taxon>Pseudomonadota</taxon>
        <taxon>Alphaproteobacteria</taxon>
        <taxon>Hyphomicrobiales</taxon>
        <taxon>Stappiaceae</taxon>
        <taxon>Roseibium</taxon>
    </lineage>
</organism>
<dbReference type="Pfam" id="PF00126">
    <property type="entry name" value="HTH_1"/>
    <property type="match status" value="1"/>
</dbReference>
<dbReference type="EMBL" id="CXWC01000001">
    <property type="protein sequence ID" value="CTQ64524.1"/>
    <property type="molecule type" value="Genomic_DNA"/>
</dbReference>
<sequence>MLLDNISLFLLIVEKGSLAAAAREAGLAPTTVSERLVALEAHYGVVLLNRTTRSISLTEEGRALVDGARTVLSDVEELDSRIRTGAKTLTGLIRISAPEDIGRNIISGAIAEFQMAHPSITIDLHLSDGYVDIVGLGIDLAVRFGSISDSSLRVRHVASRKRILCASPGYLKLKKEPETPADLKDHNCLLMRFGQNIDNTWEFRQGDVKHIVTVTGNLIANDGALVREWALEGRGLALKSEFDSAGDIRNGRLIALLPDFEPPSSPLQILFPPGRAQPRRVRAFADHLARVFRDVA</sequence>
<dbReference type="InterPro" id="IPR000847">
    <property type="entry name" value="LysR_HTH_N"/>
</dbReference>
<dbReference type="SUPFAM" id="SSF53850">
    <property type="entry name" value="Periplasmic binding protein-like II"/>
    <property type="match status" value="1"/>
</dbReference>
<accession>A0A0M6ZSL6</accession>
<dbReference type="InterPro" id="IPR036388">
    <property type="entry name" value="WH-like_DNA-bd_sf"/>
</dbReference>
<dbReference type="FunFam" id="3.40.190.290:FF:000001">
    <property type="entry name" value="Transcriptional regulator, LysR family"/>
    <property type="match status" value="1"/>
</dbReference>
<dbReference type="Proteomes" id="UP000049983">
    <property type="component" value="Unassembled WGS sequence"/>
</dbReference>
<dbReference type="Gene3D" id="1.10.10.10">
    <property type="entry name" value="Winged helix-like DNA-binding domain superfamily/Winged helix DNA-binding domain"/>
    <property type="match status" value="1"/>
</dbReference>
<evidence type="ECO:0000313" key="6">
    <source>
        <dbReference type="EMBL" id="CTQ64524.1"/>
    </source>
</evidence>
<dbReference type="CDD" id="cd08422">
    <property type="entry name" value="PBP2_CrgA_like"/>
    <property type="match status" value="1"/>
</dbReference>
<proteinExistence type="inferred from homology"/>
<dbReference type="InterPro" id="IPR036390">
    <property type="entry name" value="WH_DNA-bd_sf"/>
</dbReference>
<comment type="similarity">
    <text evidence="1">Belongs to the LysR transcriptional regulatory family.</text>
</comment>
<name>A0A0M6ZSL6_9HYPH</name>
<dbReference type="FunFam" id="1.10.10.10:FF:000001">
    <property type="entry name" value="LysR family transcriptional regulator"/>
    <property type="match status" value="1"/>
</dbReference>
<keyword evidence="4" id="KW-0804">Transcription</keyword>
<dbReference type="STRING" id="311410.LA5095_03048"/>
<dbReference type="InterPro" id="IPR005119">
    <property type="entry name" value="LysR_subst-bd"/>
</dbReference>
<dbReference type="RefSeq" id="WP_055116313.1">
    <property type="nucleotide sequence ID" value="NZ_CXWA01000003.1"/>
</dbReference>
<reference evidence="7" key="1">
    <citation type="submission" date="2015-07" db="EMBL/GenBank/DDBJ databases">
        <authorList>
            <person name="Rodrigo-Torres Lidia"/>
            <person name="Arahal R.David."/>
        </authorList>
    </citation>
    <scope>NUCLEOTIDE SEQUENCE [LARGE SCALE GENOMIC DNA]</scope>
    <source>
        <strain evidence="7">CECT 5096</strain>
    </source>
</reference>
<dbReference type="GeneID" id="97667878"/>
<feature type="domain" description="HTH lysR-type" evidence="5">
    <location>
        <begin position="1"/>
        <end position="58"/>
    </location>
</feature>
<protein>
    <submittedName>
        <fullName evidence="6">D-malate degradation protein R</fullName>
    </submittedName>
</protein>
<dbReference type="PROSITE" id="PS50931">
    <property type="entry name" value="HTH_LYSR"/>
    <property type="match status" value="1"/>
</dbReference>
<evidence type="ECO:0000256" key="4">
    <source>
        <dbReference type="ARBA" id="ARBA00023163"/>
    </source>
</evidence>